<dbReference type="FunFam" id="2.60.40.10:FF:000230">
    <property type="entry name" value="Down syndrome cell adhesion molecule, isoform D"/>
    <property type="match status" value="1"/>
</dbReference>
<accession>A0AAW1U8W9</accession>
<dbReference type="Proteomes" id="UP001431783">
    <property type="component" value="Unassembled WGS sequence"/>
</dbReference>
<feature type="region of interest" description="Disordered" evidence="1">
    <location>
        <begin position="1"/>
        <end position="25"/>
    </location>
</feature>
<evidence type="ECO:0000259" key="2">
    <source>
        <dbReference type="PROSITE" id="PS50835"/>
    </source>
</evidence>
<dbReference type="InterPro" id="IPR013783">
    <property type="entry name" value="Ig-like_fold"/>
</dbReference>
<keyword evidence="4" id="KW-1185">Reference proteome</keyword>
<dbReference type="Gene3D" id="2.60.40.10">
    <property type="entry name" value="Immunoglobulins"/>
    <property type="match status" value="3"/>
</dbReference>
<comment type="caution">
    <text evidence="3">The sequence shown here is derived from an EMBL/GenBank/DDBJ whole genome shotgun (WGS) entry which is preliminary data.</text>
</comment>
<feature type="compositionally biased region" description="Basic and acidic residues" evidence="1">
    <location>
        <begin position="8"/>
        <end position="18"/>
    </location>
</feature>
<proteinExistence type="predicted"/>
<dbReference type="SUPFAM" id="SSF48726">
    <property type="entry name" value="Immunoglobulin"/>
    <property type="match status" value="1"/>
</dbReference>
<organism evidence="3 4">
    <name type="scientific">Henosepilachna vigintioctopunctata</name>
    <dbReference type="NCBI Taxonomy" id="420089"/>
    <lineage>
        <taxon>Eukaryota</taxon>
        <taxon>Metazoa</taxon>
        <taxon>Ecdysozoa</taxon>
        <taxon>Arthropoda</taxon>
        <taxon>Hexapoda</taxon>
        <taxon>Insecta</taxon>
        <taxon>Pterygota</taxon>
        <taxon>Neoptera</taxon>
        <taxon>Endopterygota</taxon>
        <taxon>Coleoptera</taxon>
        <taxon>Polyphaga</taxon>
        <taxon>Cucujiformia</taxon>
        <taxon>Coccinelloidea</taxon>
        <taxon>Coccinellidae</taxon>
        <taxon>Epilachninae</taxon>
        <taxon>Epilachnini</taxon>
        <taxon>Henosepilachna</taxon>
    </lineage>
</organism>
<dbReference type="EMBL" id="JARQZJ010000063">
    <property type="protein sequence ID" value="KAK9880046.1"/>
    <property type="molecule type" value="Genomic_DNA"/>
</dbReference>
<dbReference type="InterPro" id="IPR036179">
    <property type="entry name" value="Ig-like_dom_sf"/>
</dbReference>
<evidence type="ECO:0000313" key="4">
    <source>
        <dbReference type="Proteomes" id="UP001431783"/>
    </source>
</evidence>
<evidence type="ECO:0000256" key="1">
    <source>
        <dbReference type="SAM" id="MobiDB-lite"/>
    </source>
</evidence>
<dbReference type="PROSITE" id="PS50835">
    <property type="entry name" value="IG_LIKE"/>
    <property type="match status" value="1"/>
</dbReference>
<gene>
    <name evidence="3" type="ORF">WA026_008557</name>
</gene>
<reference evidence="3 4" key="1">
    <citation type="submission" date="2023-03" db="EMBL/GenBank/DDBJ databases">
        <title>Genome insight into feeding habits of ladybird beetles.</title>
        <authorList>
            <person name="Li H.-S."/>
            <person name="Huang Y.-H."/>
            <person name="Pang H."/>
        </authorList>
    </citation>
    <scope>NUCLEOTIDE SEQUENCE [LARGE SCALE GENOMIC DNA]</scope>
    <source>
        <strain evidence="3">SYSU_2023b</strain>
        <tissue evidence="3">Whole body</tissue>
    </source>
</reference>
<protein>
    <recommendedName>
        <fullName evidence="2">Ig-like domain-containing protein</fullName>
    </recommendedName>
</protein>
<evidence type="ECO:0000313" key="3">
    <source>
        <dbReference type="EMBL" id="KAK9880046.1"/>
    </source>
</evidence>
<feature type="domain" description="Ig-like" evidence="2">
    <location>
        <begin position="161"/>
        <end position="254"/>
    </location>
</feature>
<name>A0AAW1U8W9_9CUCU</name>
<sequence>MFDQLTRTLKEKKQKISDSSENESDTECHFCTESYSKDNEGEGLKWGHEACAGVDSDDEGDFTCDICLSVCCRFDSDSNLVVQCVCYCAVLVVINSVFFADHFVFCGKLLYSCVRTITLVRVHALRSIQRLRPVYTMFSTALMTILLCVGAANAADDSAGPVFVREPPNRVDFSNTTGAVVECSARGNPPPDIIWVRSDGTAVGDVPGLRQVLANGNLVFPPFRAEDYRQEVHAQIYACLAKNSVGSVHSRDVNVRAVVNQFYKAEILTEYVIRGNTAVLKCSIPSFVADYVYVESWIDEAGKVLTTSKDYVVSQYYVTEAENEYVIRGNAAVMKCKIPSFVADFVVIDSWIADDGQVHKYNDDSNYGIILCLNDYVNRDNLCLVIPHIPTKSIILNLPSP</sequence>
<dbReference type="AlphaFoldDB" id="A0AAW1U8W9"/>
<dbReference type="InterPro" id="IPR007110">
    <property type="entry name" value="Ig-like_dom"/>
</dbReference>